<dbReference type="SUPFAM" id="SSF52218">
    <property type="entry name" value="Flavoproteins"/>
    <property type="match status" value="1"/>
</dbReference>
<evidence type="ECO:0000313" key="2">
    <source>
        <dbReference type="EMBL" id="RYC51076.1"/>
    </source>
</evidence>
<keyword evidence="3" id="KW-1185">Reference proteome</keyword>
<dbReference type="PANTHER" id="PTHR38030:SF2">
    <property type="entry name" value="PROTOPORPHYRINOGEN IX DEHYDROGENASE [QUINONE]"/>
    <property type="match status" value="1"/>
</dbReference>
<reference evidence="2 3" key="1">
    <citation type="submission" date="2014-04" db="EMBL/GenBank/DDBJ databases">
        <title>Whole genome of Muricauda olearia.</title>
        <authorList>
            <person name="Zhang X.-H."/>
            <person name="Tang K."/>
        </authorList>
    </citation>
    <scope>NUCLEOTIDE SEQUENCE [LARGE SCALE GENOMIC DNA]</scope>
    <source>
        <strain evidence="2 3">Th120</strain>
    </source>
</reference>
<dbReference type="GO" id="GO:0070819">
    <property type="term" value="F:menaquinone-dependent protoporphyrinogen oxidase activity"/>
    <property type="evidence" value="ECO:0007669"/>
    <property type="project" value="TreeGrafter"/>
</dbReference>
<dbReference type="InterPro" id="IPR052200">
    <property type="entry name" value="Protoporphyrinogen_IX_DH"/>
</dbReference>
<sequence length="176" mass="20095">MKILIIYGTIEGQTRKIARFMEEVLQEARHQVTISNAMEEPPAPSNFDVVFVGSSIHMHKYNNATKQYIMNHVDTLNSKPSAFFSVSMAVASNIPEELEEAKKISKDFLKETGWQTSTVWQMAGALRYTQYDYFKKLIMRMIAKKQGGATDTDKDHEYTDWGKAKTTILGFINDID</sequence>
<dbReference type="Gene3D" id="3.40.50.360">
    <property type="match status" value="1"/>
</dbReference>
<gene>
    <name evidence="2" type="ORF">DN53_15705</name>
</gene>
<dbReference type="Pfam" id="PF12724">
    <property type="entry name" value="Flavodoxin_5"/>
    <property type="match status" value="1"/>
</dbReference>
<organism evidence="2 3">
    <name type="scientific">Flagellimonas olearia</name>
    <dbReference type="NCBI Taxonomy" id="552546"/>
    <lineage>
        <taxon>Bacteria</taxon>
        <taxon>Pseudomonadati</taxon>
        <taxon>Bacteroidota</taxon>
        <taxon>Flavobacteriia</taxon>
        <taxon>Flavobacteriales</taxon>
        <taxon>Flavobacteriaceae</taxon>
        <taxon>Flagellimonas</taxon>
    </lineage>
</organism>
<name>A0A444VJY2_9FLAO</name>
<dbReference type="GO" id="GO:0010181">
    <property type="term" value="F:FMN binding"/>
    <property type="evidence" value="ECO:0007669"/>
    <property type="project" value="TreeGrafter"/>
</dbReference>
<dbReference type="AlphaFoldDB" id="A0A444VJY2"/>
<dbReference type="InterPro" id="IPR029039">
    <property type="entry name" value="Flavoprotein-like_sf"/>
</dbReference>
<evidence type="ECO:0000259" key="1">
    <source>
        <dbReference type="Pfam" id="PF12724"/>
    </source>
</evidence>
<dbReference type="EMBL" id="JJMP01000007">
    <property type="protein sequence ID" value="RYC51076.1"/>
    <property type="molecule type" value="Genomic_DNA"/>
</dbReference>
<comment type="caution">
    <text evidence="2">The sequence shown here is derived from an EMBL/GenBank/DDBJ whole genome shotgun (WGS) entry which is preliminary data.</text>
</comment>
<dbReference type="GO" id="GO:0006783">
    <property type="term" value="P:heme biosynthetic process"/>
    <property type="evidence" value="ECO:0007669"/>
    <property type="project" value="TreeGrafter"/>
</dbReference>
<protein>
    <recommendedName>
        <fullName evidence="1">Flavodoxin domain-containing protein</fullName>
    </recommendedName>
</protein>
<dbReference type="PANTHER" id="PTHR38030">
    <property type="entry name" value="PROTOPORPHYRINOGEN IX DEHYDROGENASE [MENAQUINONE]"/>
    <property type="match status" value="1"/>
</dbReference>
<feature type="domain" description="Flavodoxin" evidence="1">
    <location>
        <begin position="4"/>
        <end position="153"/>
    </location>
</feature>
<dbReference type="RefSeq" id="WP_129654664.1">
    <property type="nucleotide sequence ID" value="NZ_ML142911.1"/>
</dbReference>
<dbReference type="Proteomes" id="UP000290261">
    <property type="component" value="Unassembled WGS sequence"/>
</dbReference>
<accession>A0A444VJY2</accession>
<evidence type="ECO:0000313" key="3">
    <source>
        <dbReference type="Proteomes" id="UP000290261"/>
    </source>
</evidence>
<proteinExistence type="predicted"/>
<dbReference type="InterPro" id="IPR026816">
    <property type="entry name" value="Flavodoxin_dom"/>
</dbReference>